<dbReference type="Pfam" id="PF13631">
    <property type="entry name" value="Cytochrom_B_N_2"/>
    <property type="match status" value="1"/>
</dbReference>
<proteinExistence type="predicted"/>
<comment type="caution">
    <text evidence="9">The sequence shown here is derived from an EMBL/GenBank/DDBJ whole genome shotgun (WGS) entry which is preliminary data.</text>
</comment>
<name>A0A3D9SYV9_9ACTN</name>
<dbReference type="InterPro" id="IPR027387">
    <property type="entry name" value="Cytb/b6-like_sf"/>
</dbReference>
<feature type="transmembrane region" description="Helical" evidence="7">
    <location>
        <begin position="407"/>
        <end position="432"/>
    </location>
</feature>
<evidence type="ECO:0000313" key="10">
    <source>
        <dbReference type="Proteomes" id="UP000256661"/>
    </source>
</evidence>
<evidence type="ECO:0000256" key="6">
    <source>
        <dbReference type="SAM" id="MobiDB-lite"/>
    </source>
</evidence>
<dbReference type="OrthoDB" id="9804503at2"/>
<dbReference type="EC" id="7.1.1.8" evidence="2"/>
<comment type="cofactor">
    <cofactor evidence="1">
        <name>heme</name>
        <dbReference type="ChEBI" id="CHEBI:30413"/>
    </cofactor>
</comment>
<sequence length="483" mass="53202">MVKMRINRALASVRRLGEEVGPPDRRRSGPLRGVGRRGESDRWSFLFAQVTLHSFLVLVVTGAFLTFFFDPDMSRTTYDGSYAPLRGVEVSEAYDSTLNISLDVRGGLLMRQIHHWAALIFTAAICCQILRMFFTGAFRRARGLDWLFWVGLLPLAMAAGVSGTVLPDDMLSGGSVSLLQGVTQSIPVIGTGVAFLLFGDDIPGDDIIPRMYWAHILVIPAVIAVLFPMRRLLSARFGGTRFRGSRPAGLSRGLRSAALLLYTCGVLALLGTFAQINPIWLYGPYEPGAITAGAVPDWYMGFLDGAVRIMPGWEISIAGHPLTLAVLVPAVIVPGAFFTALAAYPWVERRLTGDRRVHHVPDRPRDHAFRTGLGAAGITFYGLLWAAASNDQIADTFHLSLFAVTEFFRVAVFVGPALAFAITRWMCLALVARERQEFEHGYETGRIMMSPDGAYSEIHAPVRDHGDTPRPELEEGRDRLIKR</sequence>
<feature type="domain" description="Cytochrome b/b6 N-terminal region profile" evidence="8">
    <location>
        <begin position="1"/>
        <end position="243"/>
    </location>
</feature>
<keyword evidence="7" id="KW-0472">Membrane</keyword>
<evidence type="ECO:0000256" key="2">
    <source>
        <dbReference type="ARBA" id="ARBA00012951"/>
    </source>
</evidence>
<dbReference type="Gene3D" id="1.20.810.10">
    <property type="entry name" value="Cytochrome Bc1 Complex, Chain C"/>
    <property type="match status" value="1"/>
</dbReference>
<feature type="transmembrane region" description="Helical" evidence="7">
    <location>
        <begin position="322"/>
        <end position="347"/>
    </location>
</feature>
<dbReference type="AlphaFoldDB" id="A0A3D9SYV9"/>
<dbReference type="PANTHER" id="PTHR19271">
    <property type="entry name" value="CYTOCHROME B"/>
    <property type="match status" value="1"/>
</dbReference>
<feature type="transmembrane region" description="Helical" evidence="7">
    <location>
        <begin position="254"/>
        <end position="276"/>
    </location>
</feature>
<feature type="transmembrane region" description="Helical" evidence="7">
    <location>
        <begin position="113"/>
        <end position="134"/>
    </location>
</feature>
<keyword evidence="7" id="KW-0812">Transmembrane</keyword>
<feature type="transmembrane region" description="Helical" evidence="7">
    <location>
        <begin position="368"/>
        <end position="387"/>
    </location>
</feature>
<dbReference type="EMBL" id="QTTT01000001">
    <property type="protein sequence ID" value="REE96801.1"/>
    <property type="molecule type" value="Genomic_DNA"/>
</dbReference>
<organism evidence="9 10">
    <name type="scientific">Thermomonospora umbrina</name>
    <dbReference type="NCBI Taxonomy" id="111806"/>
    <lineage>
        <taxon>Bacteria</taxon>
        <taxon>Bacillati</taxon>
        <taxon>Actinomycetota</taxon>
        <taxon>Actinomycetes</taxon>
        <taxon>Streptosporangiales</taxon>
        <taxon>Thermomonosporaceae</taxon>
        <taxon>Thermomonospora</taxon>
    </lineage>
</organism>
<evidence type="ECO:0000256" key="7">
    <source>
        <dbReference type="SAM" id="Phobius"/>
    </source>
</evidence>
<dbReference type="GO" id="GO:0022904">
    <property type="term" value="P:respiratory electron transport chain"/>
    <property type="evidence" value="ECO:0007669"/>
    <property type="project" value="InterPro"/>
</dbReference>
<keyword evidence="7" id="KW-1133">Transmembrane helix</keyword>
<feature type="compositionally biased region" description="Basic and acidic residues" evidence="6">
    <location>
        <begin position="17"/>
        <end position="27"/>
    </location>
</feature>
<feature type="compositionally biased region" description="Basic and acidic residues" evidence="6">
    <location>
        <begin position="460"/>
        <end position="483"/>
    </location>
</feature>
<feature type="transmembrane region" description="Helical" evidence="7">
    <location>
        <begin position="45"/>
        <end position="69"/>
    </location>
</feature>
<evidence type="ECO:0000256" key="1">
    <source>
        <dbReference type="ARBA" id="ARBA00001971"/>
    </source>
</evidence>
<feature type="region of interest" description="Disordered" evidence="6">
    <location>
        <begin position="17"/>
        <end position="37"/>
    </location>
</feature>
<dbReference type="GO" id="GO:0016020">
    <property type="term" value="C:membrane"/>
    <property type="evidence" value="ECO:0007669"/>
    <property type="project" value="InterPro"/>
</dbReference>
<dbReference type="InterPro" id="IPR005797">
    <property type="entry name" value="Cyt_b/b6_N"/>
</dbReference>
<comment type="catalytic activity">
    <reaction evidence="4">
        <text>a quinol + 2 Fe(III)-[cytochrome c](out) = a quinone + 2 Fe(II)-[cytochrome c](out) + 2 H(+)(out)</text>
        <dbReference type="Rhea" id="RHEA:11484"/>
        <dbReference type="Rhea" id="RHEA-COMP:10350"/>
        <dbReference type="Rhea" id="RHEA-COMP:14399"/>
        <dbReference type="ChEBI" id="CHEBI:15378"/>
        <dbReference type="ChEBI" id="CHEBI:24646"/>
        <dbReference type="ChEBI" id="CHEBI:29033"/>
        <dbReference type="ChEBI" id="CHEBI:29034"/>
        <dbReference type="ChEBI" id="CHEBI:132124"/>
        <dbReference type="EC" id="7.1.1.8"/>
    </reaction>
</comment>
<dbReference type="InterPro" id="IPR016174">
    <property type="entry name" value="Di-haem_cyt_TM"/>
</dbReference>
<dbReference type="PANTHER" id="PTHR19271:SF16">
    <property type="entry name" value="CYTOCHROME B"/>
    <property type="match status" value="1"/>
</dbReference>
<feature type="region of interest" description="Disordered" evidence="6">
    <location>
        <begin position="458"/>
        <end position="483"/>
    </location>
</feature>
<dbReference type="GO" id="GO:0016491">
    <property type="term" value="F:oxidoreductase activity"/>
    <property type="evidence" value="ECO:0007669"/>
    <property type="project" value="InterPro"/>
</dbReference>
<feature type="transmembrane region" description="Helical" evidence="7">
    <location>
        <begin position="212"/>
        <end position="233"/>
    </location>
</feature>
<evidence type="ECO:0000256" key="3">
    <source>
        <dbReference type="ARBA" id="ARBA00016116"/>
    </source>
</evidence>
<accession>A0A3D9SYV9</accession>
<evidence type="ECO:0000313" key="9">
    <source>
        <dbReference type="EMBL" id="REE96801.1"/>
    </source>
</evidence>
<evidence type="ECO:0000256" key="5">
    <source>
        <dbReference type="ARBA" id="ARBA00029568"/>
    </source>
</evidence>
<gene>
    <name evidence="9" type="ORF">DFJ69_2252</name>
</gene>
<protein>
    <recommendedName>
        <fullName evidence="3">Cytochrome bc1 complex cytochrome b subunit</fullName>
        <ecNumber evidence="2">7.1.1.8</ecNumber>
    </recommendedName>
    <alternativeName>
        <fullName evidence="5">Cytochrome bc1 reductase complex subunit QcrB</fullName>
    </alternativeName>
</protein>
<feature type="transmembrane region" description="Helical" evidence="7">
    <location>
        <begin position="146"/>
        <end position="166"/>
    </location>
</feature>
<dbReference type="PROSITE" id="PS51002">
    <property type="entry name" value="CYTB_NTER"/>
    <property type="match status" value="1"/>
</dbReference>
<dbReference type="Proteomes" id="UP000256661">
    <property type="component" value="Unassembled WGS sequence"/>
</dbReference>
<dbReference type="SUPFAM" id="SSF81648">
    <property type="entry name" value="a domain/subunit of cytochrome bc1 complex (Ubiquinol-cytochrome c reductase)"/>
    <property type="match status" value="1"/>
</dbReference>
<evidence type="ECO:0000259" key="8">
    <source>
        <dbReference type="PROSITE" id="PS51002"/>
    </source>
</evidence>
<dbReference type="InterPro" id="IPR036150">
    <property type="entry name" value="Cyt_b/b6_C_sf"/>
</dbReference>
<reference evidence="9 10" key="1">
    <citation type="submission" date="2018-08" db="EMBL/GenBank/DDBJ databases">
        <title>Sequencing the genomes of 1000 actinobacteria strains.</title>
        <authorList>
            <person name="Klenk H.-P."/>
        </authorList>
    </citation>
    <scope>NUCLEOTIDE SEQUENCE [LARGE SCALE GENOMIC DNA]</scope>
    <source>
        <strain evidence="9 10">DSM 43927</strain>
    </source>
</reference>
<keyword evidence="10" id="KW-1185">Reference proteome</keyword>
<evidence type="ECO:0000256" key="4">
    <source>
        <dbReference type="ARBA" id="ARBA00029351"/>
    </source>
</evidence>
<dbReference type="GO" id="GO:0008121">
    <property type="term" value="F:quinol-cytochrome-c reductase activity"/>
    <property type="evidence" value="ECO:0007669"/>
    <property type="project" value="UniProtKB-EC"/>
</dbReference>
<dbReference type="SUPFAM" id="SSF81342">
    <property type="entry name" value="Transmembrane di-heme cytochromes"/>
    <property type="match status" value="1"/>
</dbReference>